<dbReference type="InterPro" id="IPR000630">
    <property type="entry name" value="Ribosomal_uS8"/>
</dbReference>
<gene>
    <name evidence="4" type="ORF">METZ01_LOCUS233140</name>
</gene>
<dbReference type="AlphaFoldDB" id="A0A382GYX7"/>
<evidence type="ECO:0000256" key="2">
    <source>
        <dbReference type="ARBA" id="ARBA00022980"/>
    </source>
</evidence>
<organism evidence="4">
    <name type="scientific">marine metagenome</name>
    <dbReference type="NCBI Taxonomy" id="408172"/>
    <lineage>
        <taxon>unclassified sequences</taxon>
        <taxon>metagenomes</taxon>
        <taxon>ecological metagenomes</taxon>
    </lineage>
</organism>
<dbReference type="GO" id="GO:0006412">
    <property type="term" value="P:translation"/>
    <property type="evidence" value="ECO:0007669"/>
    <property type="project" value="InterPro"/>
</dbReference>
<dbReference type="Gene3D" id="3.30.1370.30">
    <property type="match status" value="1"/>
</dbReference>
<dbReference type="GO" id="GO:0003735">
    <property type="term" value="F:structural constituent of ribosome"/>
    <property type="evidence" value="ECO:0007669"/>
    <property type="project" value="InterPro"/>
</dbReference>
<evidence type="ECO:0008006" key="5">
    <source>
        <dbReference type="Google" id="ProtNLM"/>
    </source>
</evidence>
<dbReference type="SUPFAM" id="SSF56047">
    <property type="entry name" value="Ribosomal protein S8"/>
    <property type="match status" value="1"/>
</dbReference>
<comment type="similarity">
    <text evidence="1">Belongs to the universal ribosomal protein uS8 family.</text>
</comment>
<feature type="non-terminal residue" evidence="4">
    <location>
        <position position="47"/>
    </location>
</feature>
<dbReference type="Pfam" id="PF00410">
    <property type="entry name" value="Ribosomal_S8"/>
    <property type="match status" value="1"/>
</dbReference>
<dbReference type="EMBL" id="UINC01058248">
    <property type="protein sequence ID" value="SVB80286.1"/>
    <property type="molecule type" value="Genomic_DNA"/>
</dbReference>
<keyword evidence="3" id="KW-0687">Ribonucleoprotein</keyword>
<dbReference type="GO" id="GO:1990904">
    <property type="term" value="C:ribonucleoprotein complex"/>
    <property type="evidence" value="ECO:0007669"/>
    <property type="project" value="UniProtKB-KW"/>
</dbReference>
<dbReference type="GO" id="GO:0005840">
    <property type="term" value="C:ribosome"/>
    <property type="evidence" value="ECO:0007669"/>
    <property type="project" value="UniProtKB-KW"/>
</dbReference>
<dbReference type="InterPro" id="IPR035987">
    <property type="entry name" value="Ribosomal_uS8_sf"/>
</dbReference>
<accession>A0A382GYX7</accession>
<evidence type="ECO:0000256" key="1">
    <source>
        <dbReference type="ARBA" id="ARBA00006471"/>
    </source>
</evidence>
<name>A0A382GYX7_9ZZZZ</name>
<protein>
    <recommendedName>
        <fullName evidence="5">30S ribosomal protein S8</fullName>
    </recommendedName>
</protein>
<proteinExistence type="inferred from homology"/>
<evidence type="ECO:0000313" key="4">
    <source>
        <dbReference type="EMBL" id="SVB80286.1"/>
    </source>
</evidence>
<reference evidence="4" key="1">
    <citation type="submission" date="2018-05" db="EMBL/GenBank/DDBJ databases">
        <authorList>
            <person name="Lanie J.A."/>
            <person name="Ng W.-L."/>
            <person name="Kazmierczak K.M."/>
            <person name="Andrzejewski T.M."/>
            <person name="Davidsen T.M."/>
            <person name="Wayne K.J."/>
            <person name="Tettelin H."/>
            <person name="Glass J.I."/>
            <person name="Rusch D."/>
            <person name="Podicherti R."/>
            <person name="Tsui H.-C.T."/>
            <person name="Winkler M.E."/>
        </authorList>
    </citation>
    <scope>NUCLEOTIDE SEQUENCE</scope>
</reference>
<evidence type="ECO:0000256" key="3">
    <source>
        <dbReference type="ARBA" id="ARBA00023274"/>
    </source>
</evidence>
<sequence>MSLQDPLSDLFSRIRNAQMRNKSIVSSPVSKLRENILEVLKKEGYIR</sequence>
<keyword evidence="2" id="KW-0689">Ribosomal protein</keyword>